<dbReference type="Proteomes" id="UP000499080">
    <property type="component" value="Unassembled WGS sequence"/>
</dbReference>
<dbReference type="AlphaFoldDB" id="A0A4Y2B9C1"/>
<feature type="region of interest" description="Disordered" evidence="1">
    <location>
        <begin position="1"/>
        <end position="56"/>
    </location>
</feature>
<feature type="non-terminal residue" evidence="2">
    <location>
        <position position="1"/>
    </location>
</feature>
<organism evidence="2 3">
    <name type="scientific">Araneus ventricosus</name>
    <name type="common">Orbweaver spider</name>
    <name type="synonym">Epeira ventricosa</name>
    <dbReference type="NCBI Taxonomy" id="182803"/>
    <lineage>
        <taxon>Eukaryota</taxon>
        <taxon>Metazoa</taxon>
        <taxon>Ecdysozoa</taxon>
        <taxon>Arthropoda</taxon>
        <taxon>Chelicerata</taxon>
        <taxon>Arachnida</taxon>
        <taxon>Araneae</taxon>
        <taxon>Araneomorphae</taxon>
        <taxon>Entelegynae</taxon>
        <taxon>Araneoidea</taxon>
        <taxon>Araneidae</taxon>
        <taxon>Araneus</taxon>
    </lineage>
</organism>
<keyword evidence="3" id="KW-1185">Reference proteome</keyword>
<evidence type="ECO:0000313" key="2">
    <source>
        <dbReference type="EMBL" id="GBL88952.1"/>
    </source>
</evidence>
<name>A0A4Y2B9C1_ARAVE</name>
<gene>
    <name evidence="2" type="ORF">AVEN_31115_1</name>
</gene>
<dbReference type="EMBL" id="BGPR01159119">
    <property type="protein sequence ID" value="GBL88952.1"/>
    <property type="molecule type" value="Genomic_DNA"/>
</dbReference>
<feature type="compositionally biased region" description="Polar residues" evidence="1">
    <location>
        <begin position="1"/>
        <end position="15"/>
    </location>
</feature>
<reference evidence="2 3" key="1">
    <citation type="journal article" date="2019" name="Sci. Rep.">
        <title>Orb-weaving spider Araneus ventricosus genome elucidates the spidroin gene catalogue.</title>
        <authorList>
            <person name="Kono N."/>
            <person name="Nakamura H."/>
            <person name="Ohtoshi R."/>
            <person name="Moran D.A.P."/>
            <person name="Shinohara A."/>
            <person name="Yoshida Y."/>
            <person name="Fujiwara M."/>
            <person name="Mori M."/>
            <person name="Tomita M."/>
            <person name="Arakawa K."/>
        </authorList>
    </citation>
    <scope>NUCLEOTIDE SEQUENCE [LARGE SCALE GENOMIC DNA]</scope>
</reference>
<accession>A0A4Y2B9C1</accession>
<comment type="caution">
    <text evidence="2">The sequence shown here is derived from an EMBL/GenBank/DDBJ whole genome shotgun (WGS) entry which is preliminary data.</text>
</comment>
<sequence>VLQLCSPNGRPSSGILSEISDPPLPKYRLPSGKRRTSDISDRISQEVATEGGLATD</sequence>
<evidence type="ECO:0000313" key="3">
    <source>
        <dbReference type="Proteomes" id="UP000499080"/>
    </source>
</evidence>
<protein>
    <submittedName>
        <fullName evidence="2">Uncharacterized protein</fullName>
    </submittedName>
</protein>
<feature type="compositionally biased region" description="Basic and acidic residues" evidence="1">
    <location>
        <begin position="35"/>
        <end position="44"/>
    </location>
</feature>
<proteinExistence type="predicted"/>
<evidence type="ECO:0000256" key="1">
    <source>
        <dbReference type="SAM" id="MobiDB-lite"/>
    </source>
</evidence>